<feature type="region of interest" description="Disordered" evidence="2">
    <location>
        <begin position="389"/>
        <end position="453"/>
    </location>
</feature>
<comment type="caution">
    <text evidence="3">The sequence shown here is derived from an EMBL/GenBank/DDBJ whole genome shotgun (WGS) entry which is preliminary data.</text>
</comment>
<protein>
    <submittedName>
        <fullName evidence="3">Uncharacterized protein</fullName>
    </submittedName>
</protein>
<reference evidence="3 4" key="1">
    <citation type="submission" date="2016-02" db="EMBL/GenBank/DDBJ databases">
        <title>Genome analysis of coral dinoflagellate symbionts highlights evolutionary adaptations to a symbiotic lifestyle.</title>
        <authorList>
            <person name="Aranda M."/>
            <person name="Li Y."/>
            <person name="Liew Y.J."/>
            <person name="Baumgarten S."/>
            <person name="Simakov O."/>
            <person name="Wilson M."/>
            <person name="Piel J."/>
            <person name="Ashoor H."/>
            <person name="Bougouffa S."/>
            <person name="Bajic V.B."/>
            <person name="Ryu T."/>
            <person name="Ravasi T."/>
            <person name="Bayer T."/>
            <person name="Micklem G."/>
            <person name="Kim H."/>
            <person name="Bhak J."/>
            <person name="Lajeunesse T.C."/>
            <person name="Voolstra C.R."/>
        </authorList>
    </citation>
    <scope>NUCLEOTIDE SEQUENCE [LARGE SCALE GENOMIC DNA]</scope>
    <source>
        <strain evidence="3 4">CCMP2467</strain>
    </source>
</reference>
<feature type="compositionally biased region" description="Basic residues" evidence="2">
    <location>
        <begin position="180"/>
        <end position="189"/>
    </location>
</feature>
<name>A0A1Q9CL08_SYMMI</name>
<dbReference type="AlphaFoldDB" id="A0A1Q9CL08"/>
<evidence type="ECO:0000256" key="2">
    <source>
        <dbReference type="SAM" id="MobiDB-lite"/>
    </source>
</evidence>
<gene>
    <name evidence="3" type="ORF">AK812_SmicGene35617</name>
</gene>
<evidence type="ECO:0000313" key="4">
    <source>
        <dbReference type="Proteomes" id="UP000186817"/>
    </source>
</evidence>
<keyword evidence="1" id="KW-0175">Coiled coil</keyword>
<dbReference type="EMBL" id="LSRX01001104">
    <property type="protein sequence ID" value="OLP83610.1"/>
    <property type="molecule type" value="Genomic_DNA"/>
</dbReference>
<feature type="compositionally biased region" description="Basic and acidic residues" evidence="2">
    <location>
        <begin position="389"/>
        <end position="398"/>
    </location>
</feature>
<dbReference type="OMA" id="EHENEAY"/>
<feature type="region of interest" description="Disordered" evidence="2">
    <location>
        <begin position="605"/>
        <end position="640"/>
    </location>
</feature>
<evidence type="ECO:0000313" key="3">
    <source>
        <dbReference type="EMBL" id="OLP83610.1"/>
    </source>
</evidence>
<evidence type="ECO:0000256" key="1">
    <source>
        <dbReference type="SAM" id="Coils"/>
    </source>
</evidence>
<organism evidence="3 4">
    <name type="scientific">Symbiodinium microadriaticum</name>
    <name type="common">Dinoflagellate</name>
    <name type="synonym">Zooxanthella microadriatica</name>
    <dbReference type="NCBI Taxonomy" id="2951"/>
    <lineage>
        <taxon>Eukaryota</taxon>
        <taxon>Sar</taxon>
        <taxon>Alveolata</taxon>
        <taxon>Dinophyceae</taxon>
        <taxon>Suessiales</taxon>
        <taxon>Symbiodiniaceae</taxon>
        <taxon>Symbiodinium</taxon>
    </lineage>
</organism>
<dbReference type="OrthoDB" id="437803at2759"/>
<feature type="compositionally biased region" description="Basic and acidic residues" evidence="2">
    <location>
        <begin position="48"/>
        <end position="60"/>
    </location>
</feature>
<feature type="compositionally biased region" description="Low complexity" evidence="2">
    <location>
        <begin position="63"/>
        <end position="77"/>
    </location>
</feature>
<proteinExistence type="predicted"/>
<sequence>MTAEEQLRQELEAQIAARQELESALQKAAEYGQDLLAQVQEHERTIQEYREKERAVEPDSFKSQAQRRQSTARRASTISFPRTHVSSGDGEDSVTRTGSMPRRVGFLPGSPDSDDEEPKARPAKAVPRRGRGGQTMVVEDLMQQNQSLEEDLRRLQVNYQKLQEQDDSEEDEEGEGSERKPKRKSRKCSSIRDVDEVVPDEEISDPDLHQQADEIEELRQALRTAQREAAKQLQTLEAEVESKKQEVEERRAAEQVAKSSAAQSESKCKVLQERLQVMAEENDKTERELQVAKAKQRDLTFQLEEQALRNKARNQRKWMPTACEEALHSAAERASLADEFQNMDEESAVIDESKEMEDVDGEEGDAEEDAQGKVDASIEVESLREELAAAKADAESSKEVAALLQQQSEEAKDAAAKQIKGLEEQLAAAQADVDSSKQAAEHRQQQAEDAEVAASRLTHCLQQELAAAKVAIAQVEATKADSSREALQTANAAKTTAARDIRAAATELSELRMHVQAFEASQKQEAESQRKQLVELKELEAAKQKDIEKQLQSAKDRAEIVMAENATLRREVNALREARDAPAPQHRQEPEETFWDRVMASIACARTTAKPTSPSSNGRAQSGEAHPEPIRLSMPVADGH</sequence>
<dbReference type="Proteomes" id="UP000186817">
    <property type="component" value="Unassembled WGS sequence"/>
</dbReference>
<keyword evidence="4" id="KW-1185">Reference proteome</keyword>
<feature type="compositionally biased region" description="Polar residues" evidence="2">
    <location>
        <begin position="609"/>
        <end position="620"/>
    </location>
</feature>
<feature type="compositionally biased region" description="Basic and acidic residues" evidence="2">
    <location>
        <begin position="409"/>
        <end position="423"/>
    </location>
</feature>
<feature type="coiled-coil region" evidence="1">
    <location>
        <begin position="519"/>
        <end position="578"/>
    </location>
</feature>
<accession>A0A1Q9CL08</accession>
<feature type="region of interest" description="Disordered" evidence="2">
    <location>
        <begin position="48"/>
        <end position="212"/>
    </location>
</feature>
<feature type="compositionally biased region" description="Acidic residues" evidence="2">
    <location>
        <begin position="347"/>
        <end position="369"/>
    </location>
</feature>
<feature type="compositionally biased region" description="Acidic residues" evidence="2">
    <location>
        <begin position="196"/>
        <end position="205"/>
    </location>
</feature>
<feature type="compositionally biased region" description="Acidic residues" evidence="2">
    <location>
        <begin position="165"/>
        <end position="175"/>
    </location>
</feature>
<feature type="region of interest" description="Disordered" evidence="2">
    <location>
        <begin position="347"/>
        <end position="374"/>
    </location>
</feature>